<proteinExistence type="predicted"/>
<protein>
    <submittedName>
        <fullName evidence="4">Alkanesulfonate monooxygenase SsuD/methylene tetrahydromethanopterin reductase-like flavin-dependent oxidoreductase (Luciferase family)</fullName>
    </submittedName>
</protein>
<dbReference type="InterPro" id="IPR036661">
    <property type="entry name" value="Luciferase-like_sf"/>
</dbReference>
<dbReference type="GO" id="GO:0004497">
    <property type="term" value="F:monooxygenase activity"/>
    <property type="evidence" value="ECO:0007669"/>
    <property type="project" value="UniProtKB-KW"/>
</dbReference>
<dbReference type="EMBL" id="QJJS01000014">
    <property type="protein sequence ID" value="PXW94375.1"/>
    <property type="molecule type" value="Genomic_DNA"/>
</dbReference>
<dbReference type="GO" id="GO:0005829">
    <property type="term" value="C:cytosol"/>
    <property type="evidence" value="ECO:0007669"/>
    <property type="project" value="TreeGrafter"/>
</dbReference>
<dbReference type="Proteomes" id="UP000247811">
    <property type="component" value="Unassembled WGS sequence"/>
</dbReference>
<keyword evidence="5" id="KW-1185">Reference proteome</keyword>
<keyword evidence="1" id="KW-0560">Oxidoreductase</keyword>
<evidence type="ECO:0000313" key="5">
    <source>
        <dbReference type="Proteomes" id="UP000247811"/>
    </source>
</evidence>
<dbReference type="PANTHER" id="PTHR30137:SF8">
    <property type="entry name" value="BLR5498 PROTEIN"/>
    <property type="match status" value="1"/>
</dbReference>
<dbReference type="OrthoDB" id="7055978at2"/>
<reference evidence="4 5" key="1">
    <citation type="submission" date="2018-05" db="EMBL/GenBank/DDBJ databases">
        <title>Genomic Encyclopedia of Type Strains, Phase IV (KMG-IV): sequencing the most valuable type-strain genomes for metagenomic binning, comparative biology and taxonomic classification.</title>
        <authorList>
            <person name="Goeker M."/>
        </authorList>
    </citation>
    <scope>NUCLEOTIDE SEQUENCE [LARGE SCALE GENOMIC DNA]</scope>
    <source>
        <strain evidence="4 5">DSM 566</strain>
    </source>
</reference>
<feature type="domain" description="Luciferase-like" evidence="3">
    <location>
        <begin position="9"/>
        <end position="282"/>
    </location>
</feature>
<sequence length="314" mass="33404">MHPKLSCLCLFENPTVEDGRALIRQFVLVREADRMGYDEIWIGEQHGDVAWPTGAITALLGHLAGVTSKARIGALPLVPALHAPLRLAEDLATLDLLGKGRLQVGVASGRAFPETLKAHGIAADEAGKWLRSSLAELRRLMASGRVVPRPVQVPWPMWLAADDPQSLAVAASEGLGLIAAATHTDARIRAMLASHRAAGGRADPGLVIARFACPAATREQAEAIARPYFEDLVARAQARGWGADPHRSMAGDVEALMACSLVGSHADVAEGVRRLGREFGATSVAIAPTSAQFDTAKHILADMVDEVRPLLEDE</sequence>
<accession>A0A318GXB7</accession>
<dbReference type="RefSeq" id="WP_110401561.1">
    <property type="nucleotide sequence ID" value="NZ_QJJS01000014.1"/>
</dbReference>
<evidence type="ECO:0000313" key="4">
    <source>
        <dbReference type="EMBL" id="PXW94375.1"/>
    </source>
</evidence>
<dbReference type="Pfam" id="PF00296">
    <property type="entry name" value="Bac_luciferase"/>
    <property type="match status" value="1"/>
</dbReference>
<dbReference type="InterPro" id="IPR011251">
    <property type="entry name" value="Luciferase-like_dom"/>
</dbReference>
<comment type="caution">
    <text evidence="4">The sequence shown here is derived from an EMBL/GenBank/DDBJ whole genome shotgun (WGS) entry which is preliminary data.</text>
</comment>
<evidence type="ECO:0000256" key="1">
    <source>
        <dbReference type="ARBA" id="ARBA00023002"/>
    </source>
</evidence>
<name>A0A318GXB7_9BURK</name>
<evidence type="ECO:0000256" key="2">
    <source>
        <dbReference type="ARBA" id="ARBA00023033"/>
    </source>
</evidence>
<dbReference type="PANTHER" id="PTHR30137">
    <property type="entry name" value="LUCIFERASE-LIKE MONOOXYGENASE"/>
    <property type="match status" value="1"/>
</dbReference>
<keyword evidence="2 4" id="KW-0503">Monooxygenase</keyword>
<dbReference type="GO" id="GO:0016705">
    <property type="term" value="F:oxidoreductase activity, acting on paired donors, with incorporation or reduction of molecular oxygen"/>
    <property type="evidence" value="ECO:0007669"/>
    <property type="project" value="InterPro"/>
</dbReference>
<dbReference type="AlphaFoldDB" id="A0A318GXB7"/>
<evidence type="ECO:0000259" key="3">
    <source>
        <dbReference type="Pfam" id="PF00296"/>
    </source>
</evidence>
<organism evidence="4 5">
    <name type="scientific">Sphaerotilus hippei</name>
    <dbReference type="NCBI Taxonomy" id="744406"/>
    <lineage>
        <taxon>Bacteria</taxon>
        <taxon>Pseudomonadati</taxon>
        <taxon>Pseudomonadota</taxon>
        <taxon>Betaproteobacteria</taxon>
        <taxon>Burkholderiales</taxon>
        <taxon>Sphaerotilaceae</taxon>
        <taxon>Sphaerotilus</taxon>
    </lineage>
</organism>
<dbReference type="SUPFAM" id="SSF51679">
    <property type="entry name" value="Bacterial luciferase-like"/>
    <property type="match status" value="1"/>
</dbReference>
<dbReference type="Gene3D" id="3.20.20.30">
    <property type="entry name" value="Luciferase-like domain"/>
    <property type="match status" value="1"/>
</dbReference>
<dbReference type="InterPro" id="IPR050766">
    <property type="entry name" value="Bact_Lucif_Oxidored"/>
</dbReference>
<gene>
    <name evidence="4" type="ORF">C7444_11474</name>
</gene>